<evidence type="ECO:0000313" key="2">
    <source>
        <dbReference type="Proteomes" id="UP001283361"/>
    </source>
</evidence>
<sequence length="195" mass="21325">METKLKSRSYGLQRHIHMNLQGLFGQHYKFIKEDQCTCEFSVYLNLGDFALVINEEVRPGAYTYAHTTGANQVKFPLICSRNPHDNMAFLELIVIDGRHDGSLELIVIGGRHDGSLELIVIGGRHDGSLELIVIGGRHDGSLELIVIGGRHDGSLELIVIGGRMISLMKTNFSLMVVRAQLLKGADGLASTGSGL</sequence>
<dbReference type="AlphaFoldDB" id="A0AAE1AQG5"/>
<keyword evidence="2" id="KW-1185">Reference proteome</keyword>
<evidence type="ECO:0000313" key="1">
    <source>
        <dbReference type="EMBL" id="KAK3791944.1"/>
    </source>
</evidence>
<accession>A0AAE1AQG5</accession>
<gene>
    <name evidence="1" type="ORF">RRG08_002428</name>
</gene>
<proteinExistence type="predicted"/>
<reference evidence="1" key="1">
    <citation type="journal article" date="2023" name="G3 (Bethesda)">
        <title>A reference genome for the long-term kleptoplast-retaining sea slug Elysia crispata morphotype clarki.</title>
        <authorList>
            <person name="Eastman K.E."/>
            <person name="Pendleton A.L."/>
            <person name="Shaikh M.A."/>
            <person name="Suttiyut T."/>
            <person name="Ogas R."/>
            <person name="Tomko P."/>
            <person name="Gavelis G."/>
            <person name="Widhalm J.R."/>
            <person name="Wisecaver J.H."/>
        </authorList>
    </citation>
    <scope>NUCLEOTIDE SEQUENCE</scope>
    <source>
        <strain evidence="1">ECLA1</strain>
    </source>
</reference>
<comment type="caution">
    <text evidence="1">The sequence shown here is derived from an EMBL/GenBank/DDBJ whole genome shotgun (WGS) entry which is preliminary data.</text>
</comment>
<organism evidence="1 2">
    <name type="scientific">Elysia crispata</name>
    <name type="common">lettuce slug</name>
    <dbReference type="NCBI Taxonomy" id="231223"/>
    <lineage>
        <taxon>Eukaryota</taxon>
        <taxon>Metazoa</taxon>
        <taxon>Spiralia</taxon>
        <taxon>Lophotrochozoa</taxon>
        <taxon>Mollusca</taxon>
        <taxon>Gastropoda</taxon>
        <taxon>Heterobranchia</taxon>
        <taxon>Euthyneura</taxon>
        <taxon>Panpulmonata</taxon>
        <taxon>Sacoglossa</taxon>
        <taxon>Placobranchoidea</taxon>
        <taxon>Plakobranchidae</taxon>
        <taxon>Elysia</taxon>
    </lineage>
</organism>
<protein>
    <submittedName>
        <fullName evidence="1">Uncharacterized protein</fullName>
    </submittedName>
</protein>
<name>A0AAE1AQG5_9GAST</name>
<dbReference type="Proteomes" id="UP001283361">
    <property type="component" value="Unassembled WGS sequence"/>
</dbReference>
<dbReference type="EMBL" id="JAWDGP010001418">
    <property type="protein sequence ID" value="KAK3791944.1"/>
    <property type="molecule type" value="Genomic_DNA"/>
</dbReference>